<sequence>MQQETTVAENAQANESVEKRGLIYRLFAGYRTWRASIEAHPVWGVLLGGMLLLLGVAGSEAYGWARSKVVGPDEFLVQIEETQKREFDEIKKNLGQIRSSMNDAGRDAFDNVKNAVNALESTNNGLLQQIQLAKQENETLRKIVQDSKGISGGYDFILTEESGIKLDEVTTVGLQHVSSGTAAVNLSSAKNQSGNSSAYLHSGESLSYVDAAGRNCRLVVMTVKSGRPGTASFSRSCA</sequence>
<feature type="transmembrane region" description="Helical" evidence="2">
    <location>
        <begin position="40"/>
        <end position="58"/>
    </location>
</feature>
<organism evidence="3 4">
    <name type="scientific">Aerolutibacter ruishenii</name>
    <dbReference type="NCBI Taxonomy" id="686800"/>
    <lineage>
        <taxon>Bacteria</taxon>
        <taxon>Pseudomonadati</taxon>
        <taxon>Pseudomonadota</taxon>
        <taxon>Gammaproteobacteria</taxon>
        <taxon>Lysobacterales</taxon>
        <taxon>Lysobacteraceae</taxon>
        <taxon>Aerolutibacter</taxon>
    </lineage>
</organism>
<proteinExistence type="predicted"/>
<dbReference type="RefSeq" id="WP_144816423.1">
    <property type="nucleotide sequence ID" value="NZ_VLKP01000012.1"/>
</dbReference>
<keyword evidence="2" id="KW-0812">Transmembrane</keyword>
<dbReference type="EMBL" id="VLKP01000012">
    <property type="protein sequence ID" value="TWI07289.1"/>
    <property type="molecule type" value="Genomic_DNA"/>
</dbReference>
<keyword evidence="1" id="KW-0175">Coiled coil</keyword>
<evidence type="ECO:0000256" key="2">
    <source>
        <dbReference type="SAM" id="Phobius"/>
    </source>
</evidence>
<comment type="caution">
    <text evidence="3">The sequence shown here is derived from an EMBL/GenBank/DDBJ whole genome shotgun (WGS) entry which is preliminary data.</text>
</comment>
<keyword evidence="2" id="KW-0472">Membrane</keyword>
<keyword evidence="2" id="KW-1133">Transmembrane helix</keyword>
<evidence type="ECO:0000313" key="3">
    <source>
        <dbReference type="EMBL" id="TWI07289.1"/>
    </source>
</evidence>
<gene>
    <name evidence="3" type="ORF">IP93_02641</name>
</gene>
<dbReference type="AlphaFoldDB" id="A0A562LI30"/>
<feature type="coiled-coil region" evidence="1">
    <location>
        <begin position="109"/>
        <end position="143"/>
    </location>
</feature>
<evidence type="ECO:0000256" key="1">
    <source>
        <dbReference type="SAM" id="Coils"/>
    </source>
</evidence>
<dbReference type="Proteomes" id="UP000316471">
    <property type="component" value="Unassembled WGS sequence"/>
</dbReference>
<name>A0A562LI30_9GAMM</name>
<reference evidence="3 4" key="1">
    <citation type="journal article" date="2015" name="Stand. Genomic Sci.">
        <title>Genomic Encyclopedia of Bacterial and Archaeal Type Strains, Phase III: the genomes of soil and plant-associated and newly described type strains.</title>
        <authorList>
            <person name="Whitman W.B."/>
            <person name="Woyke T."/>
            <person name="Klenk H.P."/>
            <person name="Zhou Y."/>
            <person name="Lilburn T.G."/>
            <person name="Beck B.J."/>
            <person name="De Vos P."/>
            <person name="Vandamme P."/>
            <person name="Eisen J.A."/>
            <person name="Garrity G."/>
            <person name="Hugenholtz P."/>
            <person name="Kyrpides N.C."/>
        </authorList>
    </citation>
    <scope>NUCLEOTIDE SEQUENCE [LARGE SCALE GENOMIC DNA]</scope>
    <source>
        <strain evidence="3 4">CGMCC 1.10136</strain>
    </source>
</reference>
<keyword evidence="4" id="KW-1185">Reference proteome</keyword>
<protein>
    <submittedName>
        <fullName evidence="3">Uncharacterized protein</fullName>
    </submittedName>
</protein>
<accession>A0A562LI30</accession>
<dbReference type="OrthoDB" id="6058990at2"/>
<evidence type="ECO:0000313" key="4">
    <source>
        <dbReference type="Proteomes" id="UP000316471"/>
    </source>
</evidence>